<organism evidence="6 7">
    <name type="scientific">Pseudomonas putida</name>
    <name type="common">Arthrobacter siderocapsulatus</name>
    <dbReference type="NCBI Taxonomy" id="303"/>
    <lineage>
        <taxon>Bacteria</taxon>
        <taxon>Pseudomonadati</taxon>
        <taxon>Pseudomonadota</taxon>
        <taxon>Gammaproteobacteria</taxon>
        <taxon>Pseudomonadales</taxon>
        <taxon>Pseudomonadaceae</taxon>
        <taxon>Pseudomonas</taxon>
    </lineage>
</organism>
<proteinExistence type="predicted"/>
<evidence type="ECO:0000256" key="2">
    <source>
        <dbReference type="ARBA" id="ARBA00032707"/>
    </source>
</evidence>
<dbReference type="AlphaFoldDB" id="A0A2S3X7G4"/>
<evidence type="ECO:0000256" key="3">
    <source>
        <dbReference type="ARBA" id="ARBA00047594"/>
    </source>
</evidence>
<comment type="caution">
    <text evidence="6">The sequence shown here is derived from an EMBL/GenBank/DDBJ whole genome shotgun (WGS) entry which is preliminary data.</text>
</comment>
<dbReference type="SMART" id="SM00014">
    <property type="entry name" value="acidPPc"/>
    <property type="match status" value="1"/>
</dbReference>
<dbReference type="GO" id="GO:0050380">
    <property type="term" value="F:undecaprenyl-diphosphatase activity"/>
    <property type="evidence" value="ECO:0007669"/>
    <property type="project" value="UniProtKB-EC"/>
</dbReference>
<dbReference type="SUPFAM" id="SSF48317">
    <property type="entry name" value="Acid phosphatase/Vanadium-dependent haloperoxidase"/>
    <property type="match status" value="1"/>
</dbReference>
<evidence type="ECO:0000259" key="5">
    <source>
        <dbReference type="SMART" id="SM00014"/>
    </source>
</evidence>
<keyword evidence="4" id="KW-0812">Transmembrane</keyword>
<dbReference type="InterPro" id="IPR000326">
    <property type="entry name" value="PAP2/HPO"/>
</dbReference>
<dbReference type="OrthoDB" id="9801622at2"/>
<gene>
    <name evidence="6" type="ORF">BGP84_17695</name>
</gene>
<dbReference type="InterPro" id="IPR036938">
    <property type="entry name" value="PAP2/HPO_sf"/>
</dbReference>
<feature type="transmembrane region" description="Helical" evidence="4">
    <location>
        <begin position="109"/>
        <end position="135"/>
    </location>
</feature>
<feature type="transmembrane region" description="Helical" evidence="4">
    <location>
        <begin position="24"/>
        <end position="51"/>
    </location>
</feature>
<evidence type="ECO:0000256" key="4">
    <source>
        <dbReference type="SAM" id="Phobius"/>
    </source>
</evidence>
<dbReference type="EC" id="3.6.1.27" evidence="1"/>
<comment type="catalytic activity">
    <reaction evidence="3">
        <text>di-trans,octa-cis-undecaprenyl diphosphate + H2O = di-trans,octa-cis-undecaprenyl phosphate + phosphate + H(+)</text>
        <dbReference type="Rhea" id="RHEA:28094"/>
        <dbReference type="ChEBI" id="CHEBI:15377"/>
        <dbReference type="ChEBI" id="CHEBI:15378"/>
        <dbReference type="ChEBI" id="CHEBI:43474"/>
        <dbReference type="ChEBI" id="CHEBI:58405"/>
        <dbReference type="ChEBI" id="CHEBI:60392"/>
        <dbReference type="EC" id="3.6.1.27"/>
    </reaction>
</comment>
<evidence type="ECO:0000313" key="6">
    <source>
        <dbReference type="EMBL" id="POG11474.1"/>
    </source>
</evidence>
<sequence length="200" mass="22111">MGELETLNRSLFLLINGGGDTPQWLVLLAIGIAKGLIFLLPVLMLGFWLWGHRGERRLVLKATLVTVIALVVNQAIWAVWPHPRPFMIGLGHNWMLHAPDSSFPSDHMTVFACMGLTLLLDGLSGWGVVILLTGLSVAWARVFLGVHFPLDMVGAVIVSFLVYSGFSPIWRRIGQSVTDLAERCYRSLMAVPIRAGWLRG</sequence>
<dbReference type="PANTHER" id="PTHR14969:SF13">
    <property type="entry name" value="AT30094P"/>
    <property type="match status" value="1"/>
</dbReference>
<dbReference type="CDD" id="cd03385">
    <property type="entry name" value="PAP2_BcrC_like"/>
    <property type="match status" value="1"/>
</dbReference>
<keyword evidence="4" id="KW-0472">Membrane</keyword>
<evidence type="ECO:0000313" key="7">
    <source>
        <dbReference type="Proteomes" id="UP000237230"/>
    </source>
</evidence>
<accession>A0A2S3X7G4</accession>
<feature type="transmembrane region" description="Helical" evidence="4">
    <location>
        <begin position="58"/>
        <end position="80"/>
    </location>
</feature>
<dbReference type="InterPro" id="IPR033879">
    <property type="entry name" value="UPP_Pase"/>
</dbReference>
<dbReference type="Gene3D" id="1.20.144.10">
    <property type="entry name" value="Phosphatidic acid phosphatase type 2/haloperoxidase"/>
    <property type="match status" value="1"/>
</dbReference>
<reference evidence="6 7" key="1">
    <citation type="submission" date="2016-08" db="EMBL/GenBank/DDBJ databases">
        <authorList>
            <person name="Seilhamer J.J."/>
        </authorList>
    </citation>
    <scope>NUCLEOTIDE SEQUENCE [LARGE SCALE GENOMIC DNA]</scope>
    <source>
        <strain evidence="6 7">KH-21-114</strain>
    </source>
</reference>
<dbReference type="Proteomes" id="UP000237230">
    <property type="component" value="Unassembled WGS sequence"/>
</dbReference>
<feature type="domain" description="Phosphatidic acid phosphatase type 2/haloperoxidase" evidence="5">
    <location>
        <begin position="58"/>
        <end position="167"/>
    </location>
</feature>
<reference evidence="6 7" key="2">
    <citation type="submission" date="2018-03" db="EMBL/GenBank/DDBJ databases">
        <title>Draft genome of Pseudomonas putida strain KH-21-114.</title>
        <authorList>
            <person name="Yoshizawa S."/>
            <person name="Khan N.H."/>
            <person name="Nishimura M."/>
            <person name="Chiura H.X."/>
            <person name="Ogura Y."/>
            <person name="Hayashi T."/>
            <person name="Kogure K."/>
        </authorList>
    </citation>
    <scope>NUCLEOTIDE SEQUENCE [LARGE SCALE GENOMIC DNA]</scope>
    <source>
        <strain evidence="6 7">KH-21-114</strain>
    </source>
</reference>
<protein>
    <recommendedName>
        <fullName evidence="1">undecaprenyl-diphosphate phosphatase</fullName>
        <ecNumber evidence="1">3.6.1.27</ecNumber>
    </recommendedName>
    <alternativeName>
        <fullName evidence="2">Undecaprenyl pyrophosphate phosphatase</fullName>
    </alternativeName>
</protein>
<keyword evidence="4" id="KW-1133">Transmembrane helix</keyword>
<dbReference type="Pfam" id="PF01569">
    <property type="entry name" value="PAP2"/>
    <property type="match status" value="1"/>
</dbReference>
<name>A0A2S3X7G4_PSEPU</name>
<dbReference type="EMBL" id="MINH01000019">
    <property type="protein sequence ID" value="POG11474.1"/>
    <property type="molecule type" value="Genomic_DNA"/>
</dbReference>
<evidence type="ECO:0000256" key="1">
    <source>
        <dbReference type="ARBA" id="ARBA00012374"/>
    </source>
</evidence>
<dbReference type="RefSeq" id="WP_103448199.1">
    <property type="nucleotide sequence ID" value="NZ_MINH01000019.1"/>
</dbReference>
<feature type="transmembrane region" description="Helical" evidence="4">
    <location>
        <begin position="142"/>
        <end position="163"/>
    </location>
</feature>
<dbReference type="PANTHER" id="PTHR14969">
    <property type="entry name" value="SPHINGOSINE-1-PHOSPHATE PHOSPHOHYDROLASE"/>
    <property type="match status" value="1"/>
</dbReference>
<dbReference type="GO" id="GO:0005886">
    <property type="term" value="C:plasma membrane"/>
    <property type="evidence" value="ECO:0007669"/>
    <property type="project" value="InterPro"/>
</dbReference>